<name>A0A6M3LWE0_9ZZZZ</name>
<dbReference type="EMBL" id="MT143537">
    <property type="protein sequence ID" value="QJA97924.1"/>
    <property type="molecule type" value="Genomic_DNA"/>
</dbReference>
<protein>
    <submittedName>
        <fullName evidence="1">Uncharacterized protein</fullName>
    </submittedName>
</protein>
<gene>
    <name evidence="1" type="ORF">MM415B05850_0004</name>
</gene>
<organism evidence="1">
    <name type="scientific">viral metagenome</name>
    <dbReference type="NCBI Taxonomy" id="1070528"/>
    <lineage>
        <taxon>unclassified sequences</taxon>
        <taxon>metagenomes</taxon>
        <taxon>organismal metagenomes</taxon>
    </lineage>
</organism>
<reference evidence="1" key="1">
    <citation type="submission" date="2020-03" db="EMBL/GenBank/DDBJ databases">
        <title>The deep terrestrial virosphere.</title>
        <authorList>
            <person name="Holmfeldt K."/>
            <person name="Nilsson E."/>
            <person name="Simone D."/>
            <person name="Lopez-Fernandez M."/>
            <person name="Wu X."/>
            <person name="de Brujin I."/>
            <person name="Lundin D."/>
            <person name="Andersson A."/>
            <person name="Bertilsson S."/>
            <person name="Dopson M."/>
        </authorList>
    </citation>
    <scope>NUCLEOTIDE SEQUENCE</scope>
    <source>
        <strain evidence="1">MM415B05850</strain>
    </source>
</reference>
<accession>A0A6M3LWE0</accession>
<proteinExistence type="predicted"/>
<sequence length="142" mass="16996">MSNVNDWKMAKMLDVFKLKVLDQQTKRVDEAQIIYNNPNYQWGDDEQKKAAELKLKSYKDWLAFYQEFYDQGMILVKQHENLTNNLSKWYDKWRNDISNEGVQETEIMSMQADMLQEIFSDMYSELKPLNLDIKPPKAMNLK</sequence>
<evidence type="ECO:0000313" key="1">
    <source>
        <dbReference type="EMBL" id="QJA97924.1"/>
    </source>
</evidence>
<dbReference type="AlphaFoldDB" id="A0A6M3LWE0"/>